<dbReference type="Gene3D" id="1.20.5.4130">
    <property type="match status" value="1"/>
</dbReference>
<dbReference type="SUPFAM" id="SSF52540">
    <property type="entry name" value="P-loop containing nucleoside triphosphate hydrolases"/>
    <property type="match status" value="1"/>
</dbReference>
<keyword evidence="5" id="KW-0067">ATP-binding</keyword>
<keyword evidence="3" id="KW-0547">Nucleotide-binding</keyword>
<name>A0AA38ZBC7_VITRO</name>
<dbReference type="SUPFAM" id="SSF52058">
    <property type="entry name" value="L domain-like"/>
    <property type="match status" value="2"/>
</dbReference>
<dbReference type="GO" id="GO:0006952">
    <property type="term" value="P:defense response"/>
    <property type="evidence" value="ECO:0007669"/>
    <property type="project" value="UniProtKB-KW"/>
</dbReference>
<dbReference type="PANTHER" id="PTHR36766">
    <property type="entry name" value="PLANT BROAD-SPECTRUM MILDEW RESISTANCE PROTEIN RPW8"/>
    <property type="match status" value="1"/>
</dbReference>
<dbReference type="SUPFAM" id="SSF52047">
    <property type="entry name" value="RNI-like"/>
    <property type="match status" value="1"/>
</dbReference>
<dbReference type="Pfam" id="PF00931">
    <property type="entry name" value="NB-ARC"/>
    <property type="match status" value="1"/>
</dbReference>
<dbReference type="Proteomes" id="UP001168098">
    <property type="component" value="Unassembled WGS sequence"/>
</dbReference>
<evidence type="ECO:0000256" key="3">
    <source>
        <dbReference type="ARBA" id="ARBA00022741"/>
    </source>
</evidence>
<feature type="domain" description="Disease resistance protein winged helix" evidence="8">
    <location>
        <begin position="439"/>
        <end position="506"/>
    </location>
</feature>
<dbReference type="EMBL" id="JARBHA010000013">
    <property type="protein sequence ID" value="KAJ9685304.1"/>
    <property type="molecule type" value="Genomic_DNA"/>
</dbReference>
<reference evidence="10 11" key="1">
    <citation type="journal article" date="2023" name="BMC Biotechnol.">
        <title>Vitis rotundifolia cv Carlos genome sequencing.</title>
        <authorList>
            <person name="Huff M."/>
            <person name="Hulse-Kemp A."/>
            <person name="Scheffler B."/>
            <person name="Youngblood R."/>
            <person name="Simpson S."/>
            <person name="Babiker E."/>
            <person name="Staton M."/>
        </authorList>
    </citation>
    <scope>NUCLEOTIDE SEQUENCE [LARGE SCALE GENOMIC DNA]</scope>
    <source>
        <tissue evidence="10">Leaf</tissue>
    </source>
</reference>
<evidence type="ECO:0000259" key="8">
    <source>
        <dbReference type="Pfam" id="PF23559"/>
    </source>
</evidence>
<gene>
    <name evidence="10" type="ORF">PVL29_017364</name>
</gene>
<protein>
    <recommendedName>
        <fullName evidence="12">Disease resistance RPP13-like protein 1</fullName>
    </recommendedName>
</protein>
<dbReference type="Gene3D" id="1.10.8.430">
    <property type="entry name" value="Helical domain of apoptotic protease-activating factors"/>
    <property type="match status" value="1"/>
</dbReference>
<dbReference type="FunFam" id="1.10.10.10:FF:000322">
    <property type="entry name" value="Probable disease resistance protein At1g63360"/>
    <property type="match status" value="1"/>
</dbReference>
<dbReference type="GO" id="GO:0051707">
    <property type="term" value="P:response to other organism"/>
    <property type="evidence" value="ECO:0007669"/>
    <property type="project" value="UniProtKB-ARBA"/>
</dbReference>
<sequence>MEIVGELLLSAALEVLVVKLASSDFLSFARQEHILSQLKKWETQLFNIREVLNDAEDKQITSSSVKRWLAELRILAYDMEDILDEFNTEMLRRKLAVQPQAAAAATTSKVWSLIPTCCTSFTPSHVTFNVSMGSKIKDITSRLEDISTRKAELGLEKVAGTTTTTWKRTPTTSLFNEPQVHGRDDDKKKIVDLLLSDESAAVPIVGMGGLGKTTLARLAYNDDAVVKHFSPRAWVCVSVESDVEKITKAILSDISPQSNDSNNFNRLQVELSQSLAGKRFLLVLDDVWNMNYEDWNNLRSPFRGGAKGSKVIVTTRDRGVALIMQPSVTYHHSLKPLSYDDCWSVFVQHAFENRDIQEHPNLKSIGKKIVEKCNGLPLAAKALGGLLRSKQRDDEWEHILNSKIWTLPDTECGIIPALRLSYHHLPAQLKRCFVYCATFPQDYEFSETELVLLWMAEGLIQPLEGNKQMEDLGGEYFRELVSRSFFQQSGNGGSQFVMHDLISDLAQSVAGELCFNLEDKLKHDKNHTISRDTRHVSYNRCHFEIFKKFEALKEVEKLRTFIALPIGDYFGQCYLTSKVFCYIKELRYLRVLSLSGYRIKELPNSVGDLKHLRYLNLSNTSIERLPESISELYNLQALILRECHNLRMLPKSIGNLVDLRHLDITNTVNLEKMPPHMGNLVNLQTLSKFIVEKNNSSSSIKELKKLSNIRGTLSILGLHNVVDAQDAMDADLKGKHNINDLTMEWGKDFDDTRNEQNEMQVLELLQPHKNLEKLTISFYGGGIFPSWIGNPSFSLMVQLYLKGCRNCTLLPSLGQLSSLKNLRIEEMSGIKNIDVEFYGQNVESFQSLESLTFSDMPEWEEWRSPSFIAEERLFPRLLELRMTKCPKLAGKLPSSLTSLVKLEIVECSNLIPPLPKVLFLHELKLKACNEEVLGRIAVDFNSLAALEIEDCKEVRWLRLEKLGGLKRLQVCGCDGLVSLEEPALPCSLEYLEIKGCENLEKLPNELQSLRSATELVIRKCPKLMNILEKGWPPMLRKLGLWNCEGIKALPGDWMMRRMDGDNTNSSCVLERVEIRRCPSLLFFPKGELPTSLKQLIILDCENVKSLPEGIMGNCNLEQLNIEGCSSLTSFPSGELPSTLKHLVIWKCGNLELLPDHMPNLRFLWIEGCKGLKYHHLQNLTSLESLYIDECPNLESFPEGGLGFAPNLRVVSIVNCEKLKTPLSEWGLNRLLSLQDLQIAPGGYQNVVSFSRGHDDCHLRLPTSLTSLKIRNFQNLESMASLPLPTLVSLERLYITDCPKLQQFLPKEGLPATLGCLEIRGCPIIEKRCLKDRGEDWAHIAHIPSIRISRN</sequence>
<evidence type="ECO:0008006" key="12">
    <source>
        <dbReference type="Google" id="ProtNLM"/>
    </source>
</evidence>
<dbReference type="InterPro" id="IPR027417">
    <property type="entry name" value="P-loop_NTPase"/>
</dbReference>
<dbReference type="Gene3D" id="1.10.10.10">
    <property type="entry name" value="Winged helix-like DNA-binding domain superfamily/Winged helix DNA-binding domain"/>
    <property type="match status" value="1"/>
</dbReference>
<feature type="domain" description="NB-ARC" evidence="6">
    <location>
        <begin position="184"/>
        <end position="354"/>
    </location>
</feature>
<dbReference type="Pfam" id="PF13855">
    <property type="entry name" value="LRR_8"/>
    <property type="match status" value="1"/>
</dbReference>
<evidence type="ECO:0000256" key="2">
    <source>
        <dbReference type="ARBA" id="ARBA00022737"/>
    </source>
</evidence>
<dbReference type="InterPro" id="IPR058922">
    <property type="entry name" value="WHD_DRP"/>
</dbReference>
<dbReference type="Pfam" id="PF23559">
    <property type="entry name" value="WHD_DRP"/>
    <property type="match status" value="1"/>
</dbReference>
<evidence type="ECO:0000256" key="1">
    <source>
        <dbReference type="ARBA" id="ARBA00022614"/>
    </source>
</evidence>
<dbReference type="GO" id="GO:0043531">
    <property type="term" value="F:ADP binding"/>
    <property type="evidence" value="ECO:0007669"/>
    <property type="project" value="InterPro"/>
</dbReference>
<dbReference type="InterPro" id="IPR036388">
    <property type="entry name" value="WH-like_DNA-bd_sf"/>
</dbReference>
<dbReference type="PRINTS" id="PR00364">
    <property type="entry name" value="DISEASERSIST"/>
</dbReference>
<evidence type="ECO:0000313" key="11">
    <source>
        <dbReference type="Proteomes" id="UP001168098"/>
    </source>
</evidence>
<proteinExistence type="predicted"/>
<evidence type="ECO:0000313" key="10">
    <source>
        <dbReference type="EMBL" id="KAJ9685304.1"/>
    </source>
</evidence>
<keyword evidence="11" id="KW-1185">Reference proteome</keyword>
<evidence type="ECO:0000256" key="4">
    <source>
        <dbReference type="ARBA" id="ARBA00022821"/>
    </source>
</evidence>
<dbReference type="PROSITE" id="PS51450">
    <property type="entry name" value="LRR"/>
    <property type="match status" value="1"/>
</dbReference>
<feature type="domain" description="R13L1/DRL21-like LRR repeat region" evidence="9">
    <location>
        <begin position="700"/>
        <end position="827"/>
    </location>
</feature>
<accession>A0AA38ZBC7</accession>
<keyword evidence="2" id="KW-0677">Repeat</keyword>
<dbReference type="FunFam" id="3.40.50.300:FF:001091">
    <property type="entry name" value="Probable disease resistance protein At1g61300"/>
    <property type="match status" value="1"/>
</dbReference>
<keyword evidence="4" id="KW-0611">Plant defense</keyword>
<dbReference type="Gene3D" id="3.40.50.300">
    <property type="entry name" value="P-loop containing nucleotide triphosphate hydrolases"/>
    <property type="match status" value="1"/>
</dbReference>
<evidence type="ECO:0000259" key="7">
    <source>
        <dbReference type="Pfam" id="PF18052"/>
    </source>
</evidence>
<dbReference type="GO" id="GO:0005524">
    <property type="term" value="F:ATP binding"/>
    <property type="evidence" value="ECO:0007669"/>
    <property type="project" value="UniProtKB-KW"/>
</dbReference>
<keyword evidence="1" id="KW-0433">Leucine-rich repeat</keyword>
<dbReference type="PANTHER" id="PTHR36766:SF51">
    <property type="entry name" value="DISEASE RESISTANCE RPP13-LIKE PROTEIN 1"/>
    <property type="match status" value="1"/>
</dbReference>
<dbReference type="Pfam" id="PF25019">
    <property type="entry name" value="LRR_R13L1-DRL21"/>
    <property type="match status" value="1"/>
</dbReference>
<evidence type="ECO:0000256" key="5">
    <source>
        <dbReference type="ARBA" id="ARBA00022840"/>
    </source>
</evidence>
<dbReference type="Gene3D" id="3.80.10.10">
    <property type="entry name" value="Ribonuclease Inhibitor"/>
    <property type="match status" value="4"/>
</dbReference>
<dbReference type="InterPro" id="IPR041118">
    <property type="entry name" value="Rx_N"/>
</dbReference>
<dbReference type="InterPro" id="IPR056789">
    <property type="entry name" value="LRR_R13L1-DRL21"/>
</dbReference>
<dbReference type="InterPro" id="IPR002182">
    <property type="entry name" value="NB-ARC"/>
</dbReference>
<dbReference type="InterPro" id="IPR001611">
    <property type="entry name" value="Leu-rich_rpt"/>
</dbReference>
<dbReference type="InterPro" id="IPR042197">
    <property type="entry name" value="Apaf_helical"/>
</dbReference>
<organism evidence="10 11">
    <name type="scientific">Vitis rotundifolia</name>
    <name type="common">Muscadine grape</name>
    <dbReference type="NCBI Taxonomy" id="103349"/>
    <lineage>
        <taxon>Eukaryota</taxon>
        <taxon>Viridiplantae</taxon>
        <taxon>Streptophyta</taxon>
        <taxon>Embryophyta</taxon>
        <taxon>Tracheophyta</taxon>
        <taxon>Spermatophyta</taxon>
        <taxon>Magnoliopsida</taxon>
        <taxon>eudicotyledons</taxon>
        <taxon>Gunneridae</taxon>
        <taxon>Pentapetalae</taxon>
        <taxon>rosids</taxon>
        <taxon>Vitales</taxon>
        <taxon>Vitaceae</taxon>
        <taxon>Viteae</taxon>
        <taxon>Vitis</taxon>
    </lineage>
</organism>
<evidence type="ECO:0000259" key="9">
    <source>
        <dbReference type="Pfam" id="PF25019"/>
    </source>
</evidence>
<dbReference type="Pfam" id="PF18052">
    <property type="entry name" value="Rx_N"/>
    <property type="match status" value="1"/>
</dbReference>
<evidence type="ECO:0000259" key="6">
    <source>
        <dbReference type="Pfam" id="PF00931"/>
    </source>
</evidence>
<dbReference type="InterPro" id="IPR032675">
    <property type="entry name" value="LRR_dom_sf"/>
</dbReference>
<feature type="domain" description="Disease resistance N-terminal" evidence="7">
    <location>
        <begin position="9"/>
        <end position="97"/>
    </location>
</feature>
<comment type="caution">
    <text evidence="10">The sequence shown here is derived from an EMBL/GenBank/DDBJ whole genome shotgun (WGS) entry which is preliminary data.</text>
</comment>